<evidence type="ECO:0000256" key="1">
    <source>
        <dbReference type="ARBA" id="ARBA00023015"/>
    </source>
</evidence>
<dbReference type="PANTHER" id="PTHR30204:SF90">
    <property type="entry name" value="HTH-TYPE TRANSCRIPTIONAL ACTIVATOR MTA"/>
    <property type="match status" value="1"/>
</dbReference>
<dbReference type="AlphaFoldDB" id="A0A136WIV9"/>
<keyword evidence="2" id="KW-0238">DNA-binding</keyword>
<keyword evidence="4" id="KW-0804">Transcription</keyword>
<dbReference type="SMART" id="SM00422">
    <property type="entry name" value="HTH_MERR"/>
    <property type="match status" value="1"/>
</dbReference>
<name>A0A136WIV9_9FIRM</name>
<organism evidence="6 7">
    <name type="scientific">Anaerotignum neopropionicum</name>
    <dbReference type="NCBI Taxonomy" id="36847"/>
    <lineage>
        <taxon>Bacteria</taxon>
        <taxon>Bacillati</taxon>
        <taxon>Bacillota</taxon>
        <taxon>Clostridia</taxon>
        <taxon>Lachnospirales</taxon>
        <taxon>Anaerotignaceae</taxon>
        <taxon>Anaerotignum</taxon>
    </lineage>
</organism>
<dbReference type="STRING" id="36847.CLNEO_06130"/>
<dbReference type="PROSITE" id="PS50937">
    <property type="entry name" value="HTH_MERR_2"/>
    <property type="match status" value="1"/>
</dbReference>
<accession>A0A136WIV9</accession>
<dbReference type="CDD" id="cd01106">
    <property type="entry name" value="HTH_TipAL-Mta"/>
    <property type="match status" value="1"/>
</dbReference>
<keyword evidence="1" id="KW-0805">Transcription regulation</keyword>
<dbReference type="Pfam" id="PF07739">
    <property type="entry name" value="TipAS"/>
    <property type="match status" value="1"/>
</dbReference>
<dbReference type="InterPro" id="IPR009061">
    <property type="entry name" value="DNA-bd_dom_put_sf"/>
</dbReference>
<keyword evidence="7" id="KW-1185">Reference proteome</keyword>
<dbReference type="PANTHER" id="PTHR30204">
    <property type="entry name" value="REDOX-CYCLING DRUG-SENSING TRANSCRIPTIONAL ACTIVATOR SOXR"/>
    <property type="match status" value="1"/>
</dbReference>
<dbReference type="InterPro" id="IPR036244">
    <property type="entry name" value="TipA-like_antibiotic-bd"/>
</dbReference>
<dbReference type="Gene3D" id="1.10.1660.10">
    <property type="match status" value="1"/>
</dbReference>
<gene>
    <name evidence="6" type="primary">mta_2</name>
    <name evidence="6" type="ORF">CLNEO_06130</name>
</gene>
<dbReference type="InterPro" id="IPR000551">
    <property type="entry name" value="MerR-type_HTH_dom"/>
</dbReference>
<protein>
    <submittedName>
        <fullName evidence="6">HTH-type transcriptional activator mta</fullName>
    </submittedName>
</protein>
<proteinExistence type="predicted"/>
<evidence type="ECO:0000313" key="6">
    <source>
        <dbReference type="EMBL" id="KXL54506.1"/>
    </source>
</evidence>
<evidence type="ECO:0000256" key="2">
    <source>
        <dbReference type="ARBA" id="ARBA00023125"/>
    </source>
</evidence>
<dbReference type="Pfam" id="PF13411">
    <property type="entry name" value="MerR_1"/>
    <property type="match status" value="1"/>
</dbReference>
<sequence length="254" mass="29826">MEYGIKELSELAGVSARTLRYYDEIGLLLPLRTNAAGYRFYGEKEVELLQQILFYRERGLGLDQIKNIMYQRDFDILSALYGHLQELENQKKRLDGLISIVKKTILTKKGEGVMSDKERFEILREKMIQENEEKYGQEVREKYGHASMEAATQKIKNMSERDFEHFQKLENEILLRLRDGVASGKMPEDEEGRAIVLLHKEWLGMTWKTYSKQAHKGLAEMYVKDVRFTAYYDKKVQGCAEFLKNAIEFWVDKI</sequence>
<dbReference type="EMBL" id="LRVM01000001">
    <property type="protein sequence ID" value="KXL54506.1"/>
    <property type="molecule type" value="Genomic_DNA"/>
</dbReference>
<keyword evidence="3" id="KW-0010">Activator</keyword>
<dbReference type="InterPro" id="IPR012925">
    <property type="entry name" value="TipAS_dom"/>
</dbReference>
<dbReference type="Gene3D" id="1.10.490.50">
    <property type="entry name" value="Antibiotic binding domain of TipA-like multidrug resistance regulators"/>
    <property type="match status" value="1"/>
</dbReference>
<dbReference type="OrthoDB" id="9814833at2"/>
<dbReference type="PATRIC" id="fig|36847.3.peg.756"/>
<evidence type="ECO:0000256" key="4">
    <source>
        <dbReference type="ARBA" id="ARBA00023163"/>
    </source>
</evidence>
<comment type="caution">
    <text evidence="6">The sequence shown here is derived from an EMBL/GenBank/DDBJ whole genome shotgun (WGS) entry which is preliminary data.</text>
</comment>
<evidence type="ECO:0000259" key="5">
    <source>
        <dbReference type="PROSITE" id="PS50937"/>
    </source>
</evidence>
<dbReference type="RefSeq" id="WP_066084228.1">
    <property type="nucleotide sequence ID" value="NZ_LRVM01000001.1"/>
</dbReference>
<feature type="domain" description="HTH merR-type" evidence="5">
    <location>
        <begin position="1"/>
        <end position="71"/>
    </location>
</feature>
<dbReference type="GO" id="GO:0003700">
    <property type="term" value="F:DNA-binding transcription factor activity"/>
    <property type="evidence" value="ECO:0007669"/>
    <property type="project" value="InterPro"/>
</dbReference>
<dbReference type="Proteomes" id="UP000070539">
    <property type="component" value="Unassembled WGS sequence"/>
</dbReference>
<dbReference type="SUPFAM" id="SSF89082">
    <property type="entry name" value="Antibiotic binding domain of TipA-like multidrug resistance regulators"/>
    <property type="match status" value="1"/>
</dbReference>
<evidence type="ECO:0000313" key="7">
    <source>
        <dbReference type="Proteomes" id="UP000070539"/>
    </source>
</evidence>
<evidence type="ECO:0000256" key="3">
    <source>
        <dbReference type="ARBA" id="ARBA00023159"/>
    </source>
</evidence>
<dbReference type="InterPro" id="IPR047057">
    <property type="entry name" value="MerR_fam"/>
</dbReference>
<reference evidence="6 7" key="1">
    <citation type="submission" date="2016-01" db="EMBL/GenBank/DDBJ databases">
        <title>Genome sequence of Clostridium neopropionicum X4, DSM-3847.</title>
        <authorList>
            <person name="Poehlein A."/>
            <person name="Beck M.H."/>
            <person name="Bengelsdorf F.R."/>
            <person name="Daniel R."/>
            <person name="Duerre P."/>
        </authorList>
    </citation>
    <scope>NUCLEOTIDE SEQUENCE [LARGE SCALE GENOMIC DNA]</scope>
    <source>
        <strain evidence="6 7">DSM-3847</strain>
    </source>
</reference>
<dbReference type="SUPFAM" id="SSF46955">
    <property type="entry name" value="Putative DNA-binding domain"/>
    <property type="match status" value="1"/>
</dbReference>
<dbReference type="GO" id="GO:0003677">
    <property type="term" value="F:DNA binding"/>
    <property type="evidence" value="ECO:0007669"/>
    <property type="project" value="UniProtKB-KW"/>
</dbReference>